<sequence length="423" mass="47938">MLLQVWTLVAAYTATATAAVVGRELGYPGLNFHFPNTTSPWGFHIHVDQDFIDLTLRKVRDYRPSQGLFSDWTIEGPPDSAVTLLADYWDKSFDWRVTEERINKFDHYATTVPGSYNYTEPVPLHFVHQRSNHSADTALLLLHGWTSSHFEWSRVIRPLTQNGNESFHVVAPDLPGYGFSPAPSRSSMGPREMGAAFDALMKQLGYKKYGIVATDLGWAIGMWMLQDASDSVTGLFTDFFRVPPEPSDIARQAMNETSQEENDFIAVSNAWDSSHSSYATVQTQKPLALSQALADSPVGFAAWLWDLRYAISDGYSYTYEELITDALLLWFQSPYASMRSWLEVSKPDMARFPNTDVPVGVTQWGNNNGPFPSLAKFPLIPRHWVERTSNVVYWKRYDYGGHYPAVTRPESWVKDVREFFAGL</sequence>
<dbReference type="EMBL" id="CP090038">
    <property type="protein sequence ID" value="UPL01222.1"/>
    <property type="molecule type" value="Genomic_DNA"/>
</dbReference>
<proteinExistence type="predicted"/>
<dbReference type="Proteomes" id="UP000830768">
    <property type="component" value="Chromosome 10"/>
</dbReference>
<organism evidence="1 2">
    <name type="scientific">Fusarium solani subsp. cucurbitae</name>
    <name type="common">Neocosmosporum cucurbitae</name>
    <dbReference type="NCBI Taxonomy" id="2747967"/>
    <lineage>
        <taxon>Eukaryota</taxon>
        <taxon>Fungi</taxon>
        <taxon>Dikarya</taxon>
        <taxon>Ascomycota</taxon>
        <taxon>Pezizomycotina</taxon>
        <taxon>Sordariomycetes</taxon>
        <taxon>Hypocreomycetidae</taxon>
        <taxon>Hypocreales</taxon>
        <taxon>Nectriaceae</taxon>
        <taxon>Fusarium</taxon>
        <taxon>Fusarium solani species complex</taxon>
    </lineage>
</organism>
<evidence type="ECO:0000313" key="2">
    <source>
        <dbReference type="Proteomes" id="UP000830768"/>
    </source>
</evidence>
<name>A0ACD3ZJD2_FUSSC</name>
<accession>A0ACD3ZJD2</accession>
<keyword evidence="2" id="KW-1185">Reference proteome</keyword>
<evidence type="ECO:0000313" key="1">
    <source>
        <dbReference type="EMBL" id="UPL01222.1"/>
    </source>
</evidence>
<reference evidence="1" key="1">
    <citation type="submission" date="2021-11" db="EMBL/GenBank/DDBJ databases">
        <title>Fusarium solani-melongenae Genome sequencing and assembly.</title>
        <authorList>
            <person name="Xie S."/>
            <person name="Huang L."/>
            <person name="Zhang X."/>
        </authorList>
    </citation>
    <scope>NUCLEOTIDE SEQUENCE</scope>
    <source>
        <strain evidence="1">CRI 24-3</strain>
    </source>
</reference>
<gene>
    <name evidence="1" type="ORF">LCI18_012156</name>
</gene>
<protein>
    <submittedName>
        <fullName evidence="1">Uncharacterized protein</fullName>
    </submittedName>
</protein>